<keyword evidence="2" id="KW-0121">Carboxypeptidase</keyword>
<dbReference type="PANTHER" id="PTHR46825:SF7">
    <property type="entry name" value="D-ALANYL-D-ALANINE CARBOXYPEPTIDASE"/>
    <property type="match status" value="1"/>
</dbReference>
<keyword evidence="2" id="KW-0378">Hydrolase</keyword>
<evidence type="ECO:0000313" key="3">
    <source>
        <dbReference type="Proteomes" id="UP000318380"/>
    </source>
</evidence>
<dbReference type="GO" id="GO:0004180">
    <property type="term" value="F:carboxypeptidase activity"/>
    <property type="evidence" value="ECO:0007669"/>
    <property type="project" value="UniProtKB-KW"/>
</dbReference>
<name>A0A561BM83_9ACTN</name>
<evidence type="ECO:0000313" key="2">
    <source>
        <dbReference type="EMBL" id="TWD80006.1"/>
    </source>
</evidence>
<reference evidence="2 3" key="1">
    <citation type="submission" date="2019-06" db="EMBL/GenBank/DDBJ databases">
        <title>Sequencing the genomes of 1000 actinobacteria strains.</title>
        <authorList>
            <person name="Klenk H.-P."/>
        </authorList>
    </citation>
    <scope>NUCLEOTIDE SEQUENCE [LARGE SCALE GENOMIC DNA]</scope>
    <source>
        <strain evidence="2 3">DSM 24683</strain>
    </source>
</reference>
<protein>
    <submittedName>
        <fullName evidence="2">D-alanyl-D-alanine carboxypeptidase</fullName>
    </submittedName>
</protein>
<dbReference type="AlphaFoldDB" id="A0A561BM83"/>
<dbReference type="SUPFAM" id="SSF56601">
    <property type="entry name" value="beta-lactamase/transpeptidase-like"/>
    <property type="match status" value="1"/>
</dbReference>
<accession>A0A561BM83</accession>
<dbReference type="RefSeq" id="WP_337692290.1">
    <property type="nucleotide sequence ID" value="NZ_VIVK01000001.1"/>
</dbReference>
<dbReference type="InterPro" id="IPR001466">
    <property type="entry name" value="Beta-lactam-related"/>
</dbReference>
<proteinExistence type="predicted"/>
<dbReference type="PANTHER" id="PTHR46825">
    <property type="entry name" value="D-ALANYL-D-ALANINE-CARBOXYPEPTIDASE/ENDOPEPTIDASE AMPH"/>
    <property type="match status" value="1"/>
</dbReference>
<keyword evidence="2" id="KW-0645">Protease</keyword>
<dbReference type="Proteomes" id="UP000318380">
    <property type="component" value="Unassembled WGS sequence"/>
</dbReference>
<dbReference type="EMBL" id="VIVK01000001">
    <property type="protein sequence ID" value="TWD80006.1"/>
    <property type="molecule type" value="Genomic_DNA"/>
</dbReference>
<dbReference type="InterPro" id="IPR012338">
    <property type="entry name" value="Beta-lactam/transpept-like"/>
</dbReference>
<gene>
    <name evidence="2" type="ORF">FB561_1072</name>
</gene>
<evidence type="ECO:0000259" key="1">
    <source>
        <dbReference type="Pfam" id="PF00144"/>
    </source>
</evidence>
<feature type="domain" description="Beta-lactamase-related" evidence="1">
    <location>
        <begin position="52"/>
        <end position="349"/>
    </location>
</feature>
<dbReference type="Gene3D" id="3.40.710.10">
    <property type="entry name" value="DD-peptidase/beta-lactamase superfamily"/>
    <property type="match status" value="1"/>
</dbReference>
<dbReference type="InterPro" id="IPR050491">
    <property type="entry name" value="AmpC-like"/>
</dbReference>
<sequence>MRRVARGIVGVVAGMGLMVVPGVALAAPGNGDRSGLQERLDAVVADGSVGTLAEVRDGRRVWRGASGVAEVGTSRPVPVEGRVRVGSITKTFLATVVLQLVGEGRMGLDDSVEKWLPGVVPNGERITLRHLLNHTSGLPDYRFTLERPNSPKFLEYRWRTWTADEQIQRALTLPPTSEEPGKAYSYTNTGYLLLGQIVEKATGRSYAEEIERRVLRPLHLRNTVLPGTGRRIAGPHPHGYVPTEWEPGKPELVDFTEMNPSLFGAGGEMISTMADLNRFVAALLGGRLLPPHLLDEMKKPAVEGKAYGLGLAWRDTTCGRKVYGNDGDAVSYQTWSFTTEDGRHRAALALTPNFTGDVDPAVDAFLDKAICG</sequence>
<keyword evidence="3" id="KW-1185">Reference proteome</keyword>
<comment type="caution">
    <text evidence="2">The sequence shown here is derived from an EMBL/GenBank/DDBJ whole genome shotgun (WGS) entry which is preliminary data.</text>
</comment>
<dbReference type="Pfam" id="PF00144">
    <property type="entry name" value="Beta-lactamase"/>
    <property type="match status" value="1"/>
</dbReference>
<organism evidence="2 3">
    <name type="scientific">Kribbella amoyensis</name>
    <dbReference type="NCBI Taxonomy" id="996641"/>
    <lineage>
        <taxon>Bacteria</taxon>
        <taxon>Bacillati</taxon>
        <taxon>Actinomycetota</taxon>
        <taxon>Actinomycetes</taxon>
        <taxon>Propionibacteriales</taxon>
        <taxon>Kribbellaceae</taxon>
        <taxon>Kribbella</taxon>
    </lineage>
</organism>